<evidence type="ECO:0000256" key="6">
    <source>
        <dbReference type="ARBA" id="ARBA00023180"/>
    </source>
</evidence>
<evidence type="ECO:0000256" key="3">
    <source>
        <dbReference type="ARBA" id="ARBA00022968"/>
    </source>
</evidence>
<dbReference type="AlphaFoldDB" id="A0A061QTH2"/>
<comment type="subcellular location">
    <subcellularLocation>
        <location evidence="1">Membrane</location>
        <topology evidence="1">Single-pass type II membrane protein</topology>
    </subcellularLocation>
</comment>
<keyword evidence="3" id="KW-0735">Signal-anchor</keyword>
<dbReference type="PANTHER" id="PTHR12270">
    <property type="entry name" value="GLYCOSYLTRANSFERASE-RELATED"/>
    <property type="match status" value="1"/>
</dbReference>
<dbReference type="GO" id="GO:0015020">
    <property type="term" value="F:glucuronosyltransferase activity"/>
    <property type="evidence" value="ECO:0007669"/>
    <property type="project" value="TreeGrafter"/>
</dbReference>
<accession>A0A061QTH2</accession>
<evidence type="ECO:0000256" key="5">
    <source>
        <dbReference type="ARBA" id="ARBA00023136"/>
    </source>
</evidence>
<dbReference type="GO" id="GO:0016020">
    <property type="term" value="C:membrane"/>
    <property type="evidence" value="ECO:0007669"/>
    <property type="project" value="UniProtKB-SubCell"/>
</dbReference>
<protein>
    <submittedName>
        <fullName evidence="7">Glycosyltransferase-like protein LARGE</fullName>
    </submittedName>
</protein>
<dbReference type="EMBL" id="GBEZ01025349">
    <property type="protein sequence ID" value="JAC61730.1"/>
    <property type="molecule type" value="Transcribed_RNA"/>
</dbReference>
<keyword evidence="6" id="KW-0325">Glycoprotein</keyword>
<dbReference type="PANTHER" id="PTHR12270:SF52">
    <property type="entry name" value="GLYCOSYLTRANSFERASE-LIKE PROTEIN GNT13-RELATED"/>
    <property type="match status" value="1"/>
</dbReference>
<keyword evidence="5" id="KW-0472">Membrane</keyword>
<name>A0A061QTH2_9CHLO</name>
<dbReference type="GO" id="GO:0042285">
    <property type="term" value="F:xylosyltransferase activity"/>
    <property type="evidence" value="ECO:0007669"/>
    <property type="project" value="TreeGrafter"/>
</dbReference>
<evidence type="ECO:0000256" key="4">
    <source>
        <dbReference type="ARBA" id="ARBA00022989"/>
    </source>
</evidence>
<proteinExistence type="predicted"/>
<keyword evidence="7" id="KW-0808">Transferase</keyword>
<gene>
    <name evidence="7" type="primary">LARGE</name>
    <name evidence="7" type="ORF">TSPGSL018_25384</name>
</gene>
<dbReference type="InterPro" id="IPR051292">
    <property type="entry name" value="Xyl/GlcA_transferase"/>
</dbReference>
<dbReference type="Pfam" id="PF13896">
    <property type="entry name" value="Glyco_transf_49"/>
    <property type="match status" value="1"/>
</dbReference>
<reference evidence="7" key="1">
    <citation type="submission" date="2014-05" db="EMBL/GenBank/DDBJ databases">
        <title>The transcriptome of the halophilic microalga Tetraselmis sp. GSL018 isolated from the Great Salt Lake, Utah.</title>
        <authorList>
            <person name="Jinkerson R.E."/>
            <person name="D'Adamo S."/>
            <person name="Posewitz M.C."/>
        </authorList>
    </citation>
    <scope>NUCLEOTIDE SEQUENCE</scope>
    <source>
        <strain evidence="7">GSL018</strain>
    </source>
</reference>
<keyword evidence="4" id="KW-1133">Transmembrane helix</keyword>
<evidence type="ECO:0000256" key="2">
    <source>
        <dbReference type="ARBA" id="ARBA00022692"/>
    </source>
</evidence>
<sequence>MVIHSGVSKELRLGGVTVPGFRVAARIRTSNFPSQASGITLVTQLSTDRLAKLQEQCMSWSGLTSAALYCPVAKGRLRRDAVRRCADEARAVVSAMERRGRGALQIAIVVETVALVELSQASIRYPVNALRNVALAEARTDLVLLLDVDFILSSSASRNFSLDSRLQQMYRSCCLNKEILVLPAFQARSCETALASAQADKFEVVKLFEDGTIEQFAKREFDKGHRATNYERWKQARSEYALQYEEGFEPFVVAARALIPWYNPIFRGYGRNKVIHIFHCAAFGMAFYALADAWVIHSPHEPSAAFKATFGKGEEREIKLFENIMSLYNESKSEILASPAAASAAYGLHVAPGWWRRRDLLGGWMGMEGKEVPKTLRGTTDLVQRRFLRNLHEHKFSFRQPKLRRILHLESGSVYGQDVGPTLCTTLTADRLSRLLLQVRYF</sequence>
<evidence type="ECO:0000313" key="7">
    <source>
        <dbReference type="EMBL" id="JAC61730.1"/>
    </source>
</evidence>
<evidence type="ECO:0000256" key="1">
    <source>
        <dbReference type="ARBA" id="ARBA00004606"/>
    </source>
</evidence>
<organism evidence="7">
    <name type="scientific">Tetraselmis sp. GSL018</name>
    <dbReference type="NCBI Taxonomy" id="582737"/>
    <lineage>
        <taxon>Eukaryota</taxon>
        <taxon>Viridiplantae</taxon>
        <taxon>Chlorophyta</taxon>
        <taxon>core chlorophytes</taxon>
        <taxon>Chlorodendrophyceae</taxon>
        <taxon>Chlorodendrales</taxon>
        <taxon>Chlorodendraceae</taxon>
        <taxon>Tetraselmis</taxon>
    </lineage>
</organism>
<dbReference type="GO" id="GO:0035269">
    <property type="term" value="P:protein O-linked glycosylation via mannose"/>
    <property type="evidence" value="ECO:0007669"/>
    <property type="project" value="TreeGrafter"/>
</dbReference>
<keyword evidence="2" id="KW-0812">Transmembrane</keyword>